<organism evidence="2 3">
    <name type="scientific">Oceanobacillus jordanicus</name>
    <dbReference type="NCBI Taxonomy" id="2867266"/>
    <lineage>
        <taxon>Bacteria</taxon>
        <taxon>Bacillati</taxon>
        <taxon>Bacillota</taxon>
        <taxon>Bacilli</taxon>
        <taxon>Bacillales</taxon>
        <taxon>Bacillaceae</taxon>
        <taxon>Oceanobacillus</taxon>
    </lineage>
</organism>
<dbReference type="RefSeq" id="WP_159033222.1">
    <property type="nucleotide sequence ID" value="NZ_JAIFZM010000003.1"/>
</dbReference>
<keyword evidence="3" id="KW-1185">Reference proteome</keyword>
<gene>
    <name evidence="2" type="ORF">K3T81_05530</name>
</gene>
<evidence type="ECO:0000313" key="3">
    <source>
        <dbReference type="Proteomes" id="UP001199631"/>
    </source>
</evidence>
<comment type="caution">
    <text evidence="2">The sequence shown here is derived from an EMBL/GenBank/DDBJ whole genome shotgun (WGS) entry which is preliminary data.</text>
</comment>
<dbReference type="AlphaFoldDB" id="A0AAW5B2H5"/>
<feature type="transmembrane region" description="Helical" evidence="1">
    <location>
        <begin position="12"/>
        <end position="31"/>
    </location>
</feature>
<accession>A0AAW5B2H5</accession>
<proteinExistence type="predicted"/>
<keyword evidence="1" id="KW-0472">Membrane</keyword>
<name>A0AAW5B2H5_9BACI</name>
<evidence type="ECO:0000313" key="2">
    <source>
        <dbReference type="EMBL" id="MCG3418606.1"/>
    </source>
</evidence>
<keyword evidence="1" id="KW-0812">Transmembrane</keyword>
<dbReference type="Proteomes" id="UP001199631">
    <property type="component" value="Unassembled WGS sequence"/>
</dbReference>
<keyword evidence="1" id="KW-1133">Transmembrane helix</keyword>
<protein>
    <submittedName>
        <fullName evidence="2">Uncharacterized protein</fullName>
    </submittedName>
</protein>
<evidence type="ECO:0000256" key="1">
    <source>
        <dbReference type="SAM" id="Phobius"/>
    </source>
</evidence>
<dbReference type="EMBL" id="JAIFZM010000003">
    <property type="protein sequence ID" value="MCG3418606.1"/>
    <property type="molecule type" value="Genomic_DNA"/>
</dbReference>
<reference evidence="2 3" key="1">
    <citation type="journal article" date="2022" name="Evol. Bioinform. Online">
        <title>Draft Genome Sequence of Oceanobacillus jordanicus Strain GSFE11, a Halotolerant Plant Growth-Promoting Bacterial Endophyte Isolated From the Jordan Valley.</title>
        <authorList>
            <person name="Alhindi T."/>
            <person name="Albdaiwi R."/>
        </authorList>
    </citation>
    <scope>NUCLEOTIDE SEQUENCE [LARGE SCALE GENOMIC DNA]</scope>
    <source>
        <strain evidence="2 3">GSFE11</strain>
    </source>
</reference>
<sequence length="49" mass="5672">MRKIVRGITKFFVANLTVAFVMMLLPVFLITDNVQAFEAIMDYLFNNKS</sequence>